<name>A0A2I0VLE2_9ASPA</name>
<organism evidence="1 2">
    <name type="scientific">Dendrobium catenatum</name>
    <dbReference type="NCBI Taxonomy" id="906689"/>
    <lineage>
        <taxon>Eukaryota</taxon>
        <taxon>Viridiplantae</taxon>
        <taxon>Streptophyta</taxon>
        <taxon>Embryophyta</taxon>
        <taxon>Tracheophyta</taxon>
        <taxon>Spermatophyta</taxon>
        <taxon>Magnoliopsida</taxon>
        <taxon>Liliopsida</taxon>
        <taxon>Asparagales</taxon>
        <taxon>Orchidaceae</taxon>
        <taxon>Epidendroideae</taxon>
        <taxon>Malaxideae</taxon>
        <taxon>Dendrobiinae</taxon>
        <taxon>Dendrobium</taxon>
    </lineage>
</organism>
<sequence length="71" mass="8185">MILKSLRMVLRLGYWCQIMAFQACNMFFLLKNPTESDLIAGLSQKALENASVFQLRLRLVQFFCLLLEAAL</sequence>
<evidence type="ECO:0000313" key="1">
    <source>
        <dbReference type="EMBL" id="PKU64234.1"/>
    </source>
</evidence>
<evidence type="ECO:0000313" key="2">
    <source>
        <dbReference type="Proteomes" id="UP000233837"/>
    </source>
</evidence>
<accession>A0A2I0VLE2</accession>
<dbReference type="Proteomes" id="UP000233837">
    <property type="component" value="Unassembled WGS sequence"/>
</dbReference>
<proteinExistence type="predicted"/>
<dbReference type="AlphaFoldDB" id="A0A2I0VLE2"/>
<reference evidence="1 2" key="2">
    <citation type="journal article" date="2017" name="Nature">
        <title>The Apostasia genome and the evolution of orchids.</title>
        <authorList>
            <person name="Zhang G.Q."/>
            <person name="Liu K.W."/>
            <person name="Li Z."/>
            <person name="Lohaus R."/>
            <person name="Hsiao Y.Y."/>
            <person name="Niu S.C."/>
            <person name="Wang J.Y."/>
            <person name="Lin Y.C."/>
            <person name="Xu Q."/>
            <person name="Chen L.J."/>
            <person name="Yoshida K."/>
            <person name="Fujiwara S."/>
            <person name="Wang Z.W."/>
            <person name="Zhang Y.Q."/>
            <person name="Mitsuda N."/>
            <person name="Wang M."/>
            <person name="Liu G.H."/>
            <person name="Pecoraro L."/>
            <person name="Huang H.X."/>
            <person name="Xiao X.J."/>
            <person name="Lin M."/>
            <person name="Wu X.Y."/>
            <person name="Wu W.L."/>
            <person name="Chen Y.Y."/>
            <person name="Chang S.B."/>
            <person name="Sakamoto S."/>
            <person name="Ohme-Takagi M."/>
            <person name="Yagi M."/>
            <person name="Zeng S.J."/>
            <person name="Shen C.Y."/>
            <person name="Yeh C.M."/>
            <person name="Luo Y.B."/>
            <person name="Tsai W.C."/>
            <person name="Van de Peer Y."/>
            <person name="Liu Z.J."/>
        </authorList>
    </citation>
    <scope>NUCLEOTIDE SEQUENCE [LARGE SCALE GENOMIC DNA]</scope>
    <source>
        <tissue evidence="1">The whole plant</tissue>
    </source>
</reference>
<protein>
    <submittedName>
        <fullName evidence="1">Uncharacterized protein</fullName>
    </submittedName>
</protein>
<gene>
    <name evidence="1" type="ORF">MA16_Dca005157</name>
</gene>
<dbReference type="EMBL" id="KZ503429">
    <property type="protein sequence ID" value="PKU64234.1"/>
    <property type="molecule type" value="Genomic_DNA"/>
</dbReference>
<keyword evidence="2" id="KW-1185">Reference proteome</keyword>
<dbReference type="PROSITE" id="PS51257">
    <property type="entry name" value="PROKAR_LIPOPROTEIN"/>
    <property type="match status" value="1"/>
</dbReference>
<reference evidence="1 2" key="1">
    <citation type="journal article" date="2016" name="Sci. Rep.">
        <title>The Dendrobium catenatum Lindl. genome sequence provides insights into polysaccharide synthase, floral development and adaptive evolution.</title>
        <authorList>
            <person name="Zhang G.Q."/>
            <person name="Xu Q."/>
            <person name="Bian C."/>
            <person name="Tsai W.C."/>
            <person name="Yeh C.M."/>
            <person name="Liu K.W."/>
            <person name="Yoshida K."/>
            <person name="Zhang L.S."/>
            <person name="Chang S.B."/>
            <person name="Chen F."/>
            <person name="Shi Y."/>
            <person name="Su Y.Y."/>
            <person name="Zhang Y.Q."/>
            <person name="Chen L.J."/>
            <person name="Yin Y."/>
            <person name="Lin M."/>
            <person name="Huang H."/>
            <person name="Deng H."/>
            <person name="Wang Z.W."/>
            <person name="Zhu S.L."/>
            <person name="Zhao X."/>
            <person name="Deng C."/>
            <person name="Niu S.C."/>
            <person name="Huang J."/>
            <person name="Wang M."/>
            <person name="Liu G.H."/>
            <person name="Yang H.J."/>
            <person name="Xiao X.J."/>
            <person name="Hsiao Y.Y."/>
            <person name="Wu W.L."/>
            <person name="Chen Y.Y."/>
            <person name="Mitsuda N."/>
            <person name="Ohme-Takagi M."/>
            <person name="Luo Y.B."/>
            <person name="Van de Peer Y."/>
            <person name="Liu Z.J."/>
        </authorList>
    </citation>
    <scope>NUCLEOTIDE SEQUENCE [LARGE SCALE GENOMIC DNA]</scope>
    <source>
        <tissue evidence="1">The whole plant</tissue>
    </source>
</reference>